<dbReference type="InterPro" id="IPR017896">
    <property type="entry name" value="4Fe4S_Fe-S-bd"/>
</dbReference>
<evidence type="ECO:0000259" key="6">
    <source>
        <dbReference type="PROSITE" id="PS51379"/>
    </source>
</evidence>
<dbReference type="NCBIfam" id="TIGR02512">
    <property type="entry name" value="FeFe_hydrog_A"/>
    <property type="match status" value="1"/>
</dbReference>
<dbReference type="Pfam" id="PF21349">
    <property type="entry name" value="RUBY_RBDX"/>
    <property type="match status" value="3"/>
</dbReference>
<dbReference type="PANTHER" id="PTHR11615">
    <property type="entry name" value="NITRATE, FORMATE, IRON DEHYDROGENASE"/>
    <property type="match status" value="1"/>
</dbReference>
<feature type="domain" description="Rubredoxin-like" evidence="5">
    <location>
        <begin position="517"/>
        <end position="551"/>
    </location>
</feature>
<dbReference type="InterPro" id="IPR024934">
    <property type="entry name" value="Rubredoxin-like_dom"/>
</dbReference>
<dbReference type="RefSeq" id="WP_154503260.1">
    <property type="nucleotide sequence ID" value="NZ_VUMN01000005.1"/>
</dbReference>
<dbReference type="Gene3D" id="3.40.50.1780">
    <property type="match status" value="1"/>
</dbReference>
<dbReference type="SUPFAM" id="SSF53920">
    <property type="entry name" value="Fe-only hydrogenase"/>
    <property type="match status" value="1"/>
</dbReference>
<dbReference type="Pfam" id="PF13237">
    <property type="entry name" value="Fer4_10"/>
    <property type="match status" value="1"/>
</dbReference>
<dbReference type="Gene3D" id="3.40.950.10">
    <property type="entry name" value="Fe-only Hydrogenase (Larger Subunit), Chain L, domain 3"/>
    <property type="match status" value="1"/>
</dbReference>
<feature type="domain" description="Rubredoxin-like" evidence="5">
    <location>
        <begin position="551"/>
        <end position="585"/>
    </location>
</feature>
<proteinExistence type="predicted"/>
<name>A0A7X2TEV8_9FIRM</name>
<dbReference type="Gene3D" id="4.10.260.20">
    <property type="entry name" value="Iron hydrogenase, small subunit"/>
    <property type="match status" value="1"/>
</dbReference>
<keyword evidence="3" id="KW-0408">Iron</keyword>
<evidence type="ECO:0000313" key="8">
    <source>
        <dbReference type="Proteomes" id="UP000461880"/>
    </source>
</evidence>
<dbReference type="InterPro" id="IPR036991">
    <property type="entry name" value="Fe_hydrogenase_ssu_sf"/>
</dbReference>
<feature type="domain" description="Rubredoxin-like" evidence="5">
    <location>
        <begin position="483"/>
        <end position="517"/>
    </location>
</feature>
<dbReference type="InterPro" id="IPR004108">
    <property type="entry name" value="Fe_hydrogenase_lsu_C"/>
</dbReference>
<evidence type="ECO:0000256" key="2">
    <source>
        <dbReference type="ARBA" id="ARBA00022723"/>
    </source>
</evidence>
<evidence type="ECO:0000313" key="7">
    <source>
        <dbReference type="EMBL" id="MSS57962.1"/>
    </source>
</evidence>
<comment type="cofactor">
    <cofactor evidence="1">
        <name>Fe(3+)</name>
        <dbReference type="ChEBI" id="CHEBI:29034"/>
    </cofactor>
</comment>
<dbReference type="Pfam" id="PF02906">
    <property type="entry name" value="Fe_hyd_lg_C"/>
    <property type="match status" value="1"/>
</dbReference>
<evidence type="ECO:0000256" key="4">
    <source>
        <dbReference type="ARBA" id="ARBA00023014"/>
    </source>
</evidence>
<reference evidence="7 8" key="1">
    <citation type="submission" date="2019-08" db="EMBL/GenBank/DDBJ databases">
        <title>In-depth cultivation of the pig gut microbiome towards novel bacterial diversity and tailored functional studies.</title>
        <authorList>
            <person name="Wylensek D."/>
            <person name="Hitch T.C.A."/>
            <person name="Clavel T."/>
        </authorList>
    </citation>
    <scope>NUCLEOTIDE SEQUENCE [LARGE SCALE GENOMIC DNA]</scope>
    <source>
        <strain evidence="7 8">Oil+RF-744-GAM-WT-6</strain>
    </source>
</reference>
<evidence type="ECO:0000259" key="5">
    <source>
        <dbReference type="PROSITE" id="PS50903"/>
    </source>
</evidence>
<dbReference type="InterPro" id="IPR009016">
    <property type="entry name" value="Fe_hydrogenase"/>
</dbReference>
<keyword evidence="2" id="KW-0479">Metal-binding</keyword>
<dbReference type="PROSITE" id="PS50903">
    <property type="entry name" value="RUBREDOXIN_LIKE"/>
    <property type="match status" value="3"/>
</dbReference>
<protein>
    <submittedName>
        <fullName evidence="7">Hydrogenase</fullName>
    </submittedName>
</protein>
<dbReference type="SMART" id="SM00902">
    <property type="entry name" value="Fe_hyd_SSU"/>
    <property type="match status" value="1"/>
</dbReference>
<dbReference type="EMBL" id="VUMN01000005">
    <property type="protein sequence ID" value="MSS57962.1"/>
    <property type="molecule type" value="Genomic_DNA"/>
</dbReference>
<dbReference type="Gene3D" id="3.30.70.20">
    <property type="match status" value="1"/>
</dbReference>
<evidence type="ECO:0000256" key="3">
    <source>
        <dbReference type="ARBA" id="ARBA00023004"/>
    </source>
</evidence>
<organism evidence="7 8">
    <name type="scientific">Stecheria intestinalis</name>
    <dbReference type="NCBI Taxonomy" id="2606630"/>
    <lineage>
        <taxon>Bacteria</taxon>
        <taxon>Bacillati</taxon>
        <taxon>Bacillota</taxon>
        <taxon>Erysipelotrichia</taxon>
        <taxon>Erysipelotrichales</taxon>
        <taxon>Erysipelotrichaceae</taxon>
        <taxon>Stecheria</taxon>
    </lineage>
</organism>
<dbReference type="Proteomes" id="UP000461880">
    <property type="component" value="Unassembled WGS sequence"/>
</dbReference>
<sequence length="585" mass="65295">MTRHLSPEIRVPIDPENPSIERREELCIRCGNCRDVCRDEISVLTYYDLQKTGDVPICIHCGQCANVCPVDSITEKSEVAALKQAIADPEKLVIVSTSPSVRVSLGEGFGEKPGTFSEGKMVALLRALGADIVLDTDFAADMTIVEEASELLSRVTEKHAPLPQFTSCCPAWVKFAETYYPDLLPHISSAKSPIGMQGPTIKTWYAKKRGIDPKKIVNVCLTPCTAKKFEIRREEMNDSASFWNEPSLRDMDLCITTRELISWAKESGIDYSSLEESDYDSLMSEKSGAGVIFGATGGVMEAALRAAYEYLNHKPAPKELLHLSALRGYEGIRTAEVQLTESLCLRAAVIYGTANVRRFLEEQKLEDFDFIEVMTCPGGCIGGGGQPKHLETADEARKKRIEGLFQKDAAMDEKVSTRNQELNELYESFYGKPLSELAEKMLHTTYHSREQDLGESADSYRKLKATRKSESDYEEVTEPGAKVRKWKCRICGYIYEGEQPPRECPVCHQGSEVFDLIKTWKCRVCGYVCEGVTPPEECPVCHQGAEVFDLMKTWKCRVCGYVCEGVTPPEECPICHQGAEVFVEI</sequence>
<dbReference type="InterPro" id="IPR003149">
    <property type="entry name" value="Fe_hydrogenase_ssu"/>
</dbReference>
<keyword evidence="4" id="KW-0411">Iron-sulfur</keyword>
<dbReference type="PROSITE" id="PS51379">
    <property type="entry name" value="4FE4S_FER_2"/>
    <property type="match status" value="2"/>
</dbReference>
<dbReference type="AlphaFoldDB" id="A0A7X2TEV8"/>
<feature type="domain" description="4Fe-4S ferredoxin-type" evidence="6">
    <location>
        <begin position="49"/>
        <end position="78"/>
    </location>
</feature>
<dbReference type="InterPro" id="IPR017900">
    <property type="entry name" value="4Fe4S_Fe_S_CS"/>
</dbReference>
<dbReference type="InterPro" id="IPR013352">
    <property type="entry name" value="Fe_hydrogenase_subset"/>
</dbReference>
<gene>
    <name evidence="7" type="ORF">FYJ51_03495</name>
</gene>
<dbReference type="Gene3D" id="2.20.28.10">
    <property type="match status" value="3"/>
</dbReference>
<accession>A0A7X2TEV8</accession>
<evidence type="ECO:0000256" key="1">
    <source>
        <dbReference type="ARBA" id="ARBA00001965"/>
    </source>
</evidence>
<dbReference type="GO" id="GO:0008901">
    <property type="term" value="F:ferredoxin hydrogenase activity"/>
    <property type="evidence" value="ECO:0007669"/>
    <property type="project" value="InterPro"/>
</dbReference>
<dbReference type="InterPro" id="IPR050340">
    <property type="entry name" value="Cytosolic_Fe-S_CAF"/>
</dbReference>
<feature type="domain" description="4Fe-4S ferredoxin-type" evidence="6">
    <location>
        <begin position="18"/>
        <end position="47"/>
    </location>
</feature>
<dbReference type="PROSITE" id="PS00198">
    <property type="entry name" value="4FE4S_FER_1"/>
    <property type="match status" value="1"/>
</dbReference>
<dbReference type="InterPro" id="IPR048574">
    <property type="entry name" value="RUBY_RBDX"/>
</dbReference>
<dbReference type="Pfam" id="PF02256">
    <property type="entry name" value="Fe_hyd_SSU"/>
    <property type="match status" value="1"/>
</dbReference>
<dbReference type="SUPFAM" id="SSF57802">
    <property type="entry name" value="Rubredoxin-like"/>
    <property type="match status" value="3"/>
</dbReference>
<dbReference type="GO" id="GO:0051536">
    <property type="term" value="F:iron-sulfur cluster binding"/>
    <property type="evidence" value="ECO:0007669"/>
    <property type="project" value="UniProtKB-KW"/>
</dbReference>
<dbReference type="SUPFAM" id="SSF54862">
    <property type="entry name" value="4Fe-4S ferredoxins"/>
    <property type="match status" value="1"/>
</dbReference>
<keyword evidence="8" id="KW-1185">Reference proteome</keyword>
<dbReference type="GO" id="GO:0005506">
    <property type="term" value="F:iron ion binding"/>
    <property type="evidence" value="ECO:0007669"/>
    <property type="project" value="InterPro"/>
</dbReference>
<comment type="caution">
    <text evidence="7">The sequence shown here is derived from an EMBL/GenBank/DDBJ whole genome shotgun (WGS) entry which is preliminary data.</text>
</comment>